<dbReference type="EMBL" id="LN729289">
    <property type="protein sequence ID" value="CEP13095.1"/>
    <property type="molecule type" value="Genomic_DNA"/>
</dbReference>
<dbReference type="AlphaFoldDB" id="A0A0B7NCL8"/>
<dbReference type="Proteomes" id="UP000054107">
    <property type="component" value="Unassembled WGS sequence"/>
</dbReference>
<dbReference type="OrthoDB" id="2423903at2759"/>
<dbReference type="Gene3D" id="3.40.50.1010">
    <property type="entry name" value="5'-nuclease"/>
    <property type="match status" value="1"/>
</dbReference>
<organism evidence="1 2">
    <name type="scientific">Parasitella parasitica</name>
    <dbReference type="NCBI Taxonomy" id="35722"/>
    <lineage>
        <taxon>Eukaryota</taxon>
        <taxon>Fungi</taxon>
        <taxon>Fungi incertae sedis</taxon>
        <taxon>Mucoromycota</taxon>
        <taxon>Mucoromycotina</taxon>
        <taxon>Mucoromycetes</taxon>
        <taxon>Mucorales</taxon>
        <taxon>Mucorineae</taxon>
        <taxon>Mucoraceae</taxon>
        <taxon>Parasitella</taxon>
    </lineage>
</organism>
<proteinExistence type="predicted"/>
<dbReference type="SUPFAM" id="SSF88723">
    <property type="entry name" value="PIN domain-like"/>
    <property type="match status" value="1"/>
</dbReference>
<gene>
    <name evidence="1" type="primary">PARPA_07144.1 scaffold 26560</name>
</gene>
<keyword evidence="2" id="KW-1185">Reference proteome</keyword>
<evidence type="ECO:0000313" key="1">
    <source>
        <dbReference type="EMBL" id="CEP13095.1"/>
    </source>
</evidence>
<evidence type="ECO:0000313" key="2">
    <source>
        <dbReference type="Proteomes" id="UP000054107"/>
    </source>
</evidence>
<reference evidence="1 2" key="1">
    <citation type="submission" date="2014-09" db="EMBL/GenBank/DDBJ databases">
        <authorList>
            <person name="Ellenberger Sabrina"/>
        </authorList>
    </citation>
    <scope>NUCLEOTIDE SEQUENCE [LARGE SCALE GENOMIC DNA]</scope>
    <source>
        <strain evidence="1 2">CBS 412.66</strain>
    </source>
</reference>
<name>A0A0B7NCL8_9FUNG</name>
<dbReference type="InterPro" id="IPR029060">
    <property type="entry name" value="PIN-like_dom_sf"/>
</dbReference>
<protein>
    <recommendedName>
        <fullName evidence="3">XPG-I domain-containing protein</fullName>
    </recommendedName>
</protein>
<sequence length="358" mass="41561">MGVHGTWLFLEEKGIQGTRVCSTKSINFLLDNASVENVIHVDVVGAFYDVIRDNFLKYASKMNDETLMLSAANKVMKYASLVIDKPSCILYFDGNPTVERTYGYTKSTKRRLKNQDHLEATIAEYLKESSHHQYQKIVEDISKLFFITAEIKAILRQVAISQGWKVFTAIGEAEVEIGIRGGIVMSNDSDMLFYPKVKMLIRPYNPGEFQVYRKSVILKKLGLTSEAFTTLGIIPTNDYDEFQYPYAILRHDGQIYKQTFQEIFNSIKHIQSALLKNPYIHNTIPVYPTVKDYLECYISLMNSKHNIDQREKTISIYQNSYNIFVLQRQQILPRSFDYREDAIKRPSYFFKKIQAHRE</sequence>
<accession>A0A0B7NCL8</accession>
<evidence type="ECO:0008006" key="3">
    <source>
        <dbReference type="Google" id="ProtNLM"/>
    </source>
</evidence>